<organism evidence="6">
    <name type="scientific">marine sediment metagenome</name>
    <dbReference type="NCBI Taxonomy" id="412755"/>
    <lineage>
        <taxon>unclassified sequences</taxon>
        <taxon>metagenomes</taxon>
        <taxon>ecological metagenomes</taxon>
    </lineage>
</organism>
<dbReference type="GO" id="GO:0005886">
    <property type="term" value="C:plasma membrane"/>
    <property type="evidence" value="ECO:0007669"/>
    <property type="project" value="TreeGrafter"/>
</dbReference>
<dbReference type="AlphaFoldDB" id="X1Q4I3"/>
<dbReference type="GO" id="GO:0008360">
    <property type="term" value="P:regulation of cell shape"/>
    <property type="evidence" value="ECO:0007669"/>
    <property type="project" value="UniProtKB-KW"/>
</dbReference>
<evidence type="ECO:0000256" key="3">
    <source>
        <dbReference type="ARBA" id="ARBA00022960"/>
    </source>
</evidence>
<dbReference type="Gene3D" id="2.40.10.350">
    <property type="entry name" value="Rod shape-determining protein MreC, domain 2"/>
    <property type="match status" value="1"/>
</dbReference>
<proteinExistence type="inferred from homology"/>
<sequence>LQSQQTLIQENQRLQTENMRLSTAIRQNDVQRLQLAELKKLNLLADSGIGNSTAAQIVSNGKNPLSDKLLLNKGSNDGLKAGDAVIDQYGLIGQISAVQPFNAELTVLTSSQTVVPVMVARTGVHSLVYGDSNQVSLRYFPLDADLQPGDLLVTSGMDSVYPAGIPVAKVESALRSSGTPYYRTTLSIPAAIRSSKYVLVLPQIEELSIQTASSVAASSPQ</sequence>
<dbReference type="InterPro" id="IPR042177">
    <property type="entry name" value="Cell/Rod_1"/>
</dbReference>
<evidence type="ECO:0000256" key="1">
    <source>
        <dbReference type="ARBA" id="ARBA00009369"/>
    </source>
</evidence>
<keyword evidence="3" id="KW-0133">Cell shape</keyword>
<dbReference type="PANTHER" id="PTHR34138">
    <property type="entry name" value="CELL SHAPE-DETERMINING PROTEIN MREC"/>
    <property type="match status" value="1"/>
</dbReference>
<feature type="domain" description="Rod shape-determining protein MreC beta-barrel core" evidence="5">
    <location>
        <begin position="57"/>
        <end position="201"/>
    </location>
</feature>
<evidence type="ECO:0000256" key="4">
    <source>
        <dbReference type="ARBA" id="ARBA00032089"/>
    </source>
</evidence>
<comment type="caution">
    <text evidence="6">The sequence shown here is derived from an EMBL/GenBank/DDBJ whole genome shotgun (WGS) entry which is preliminary data.</text>
</comment>
<dbReference type="PANTHER" id="PTHR34138:SF1">
    <property type="entry name" value="CELL SHAPE-DETERMINING PROTEIN MREC"/>
    <property type="match status" value="1"/>
</dbReference>
<dbReference type="Pfam" id="PF04085">
    <property type="entry name" value="MreC"/>
    <property type="match status" value="1"/>
</dbReference>
<dbReference type="Gene3D" id="2.40.10.340">
    <property type="entry name" value="Rod shape-determining protein MreC, domain 1"/>
    <property type="match status" value="1"/>
</dbReference>
<evidence type="ECO:0000313" key="6">
    <source>
        <dbReference type="EMBL" id="GAI49661.1"/>
    </source>
</evidence>
<protein>
    <recommendedName>
        <fullName evidence="2">Cell shape-determining protein MreC</fullName>
    </recommendedName>
    <alternativeName>
        <fullName evidence="4">Cell shape protein MreC</fullName>
    </alternativeName>
</protein>
<comment type="similarity">
    <text evidence="1">Belongs to the MreC family.</text>
</comment>
<dbReference type="InterPro" id="IPR042175">
    <property type="entry name" value="Cell/Rod_MreC_2"/>
</dbReference>
<dbReference type="InterPro" id="IPR007221">
    <property type="entry name" value="MreC"/>
</dbReference>
<gene>
    <name evidence="6" type="ORF">S06H3_56054</name>
</gene>
<evidence type="ECO:0000256" key="2">
    <source>
        <dbReference type="ARBA" id="ARBA00013855"/>
    </source>
</evidence>
<accession>X1Q4I3</accession>
<name>X1Q4I3_9ZZZZ</name>
<reference evidence="6" key="1">
    <citation type="journal article" date="2014" name="Front. Microbiol.">
        <title>High frequency of phylogenetically diverse reductive dehalogenase-homologous genes in deep subseafloor sedimentary metagenomes.</title>
        <authorList>
            <person name="Kawai M."/>
            <person name="Futagami T."/>
            <person name="Toyoda A."/>
            <person name="Takaki Y."/>
            <person name="Nishi S."/>
            <person name="Hori S."/>
            <person name="Arai W."/>
            <person name="Tsubouchi T."/>
            <person name="Morono Y."/>
            <person name="Uchiyama I."/>
            <person name="Ito T."/>
            <person name="Fujiyama A."/>
            <person name="Inagaki F."/>
            <person name="Takami H."/>
        </authorList>
    </citation>
    <scope>NUCLEOTIDE SEQUENCE</scope>
    <source>
        <strain evidence="6">Expedition CK06-06</strain>
    </source>
</reference>
<feature type="non-terminal residue" evidence="6">
    <location>
        <position position="1"/>
    </location>
</feature>
<dbReference type="InterPro" id="IPR055342">
    <property type="entry name" value="MreC_beta-barrel_core"/>
</dbReference>
<evidence type="ECO:0000259" key="5">
    <source>
        <dbReference type="Pfam" id="PF04085"/>
    </source>
</evidence>
<dbReference type="EMBL" id="BARV01036019">
    <property type="protein sequence ID" value="GAI49661.1"/>
    <property type="molecule type" value="Genomic_DNA"/>
</dbReference>